<dbReference type="EMBL" id="JAQFWP010000016">
    <property type="protein sequence ID" value="MDA2805072.1"/>
    <property type="molecule type" value="Genomic_DNA"/>
</dbReference>
<dbReference type="SMART" id="SM00191">
    <property type="entry name" value="Int_alpha"/>
    <property type="match status" value="2"/>
</dbReference>
<accession>A0ABT4TK72</accession>
<organism evidence="5 6">
    <name type="scientific">Nocardiopsis suaedae</name>
    <dbReference type="NCBI Taxonomy" id="3018444"/>
    <lineage>
        <taxon>Bacteria</taxon>
        <taxon>Bacillati</taxon>
        <taxon>Actinomycetota</taxon>
        <taxon>Actinomycetes</taxon>
        <taxon>Streptosporangiales</taxon>
        <taxon>Nocardiopsidaceae</taxon>
        <taxon>Nocardiopsis</taxon>
    </lineage>
</organism>
<evidence type="ECO:0000256" key="4">
    <source>
        <dbReference type="SAM" id="MobiDB-lite"/>
    </source>
</evidence>
<evidence type="ECO:0000313" key="5">
    <source>
        <dbReference type="EMBL" id="MDA2805072.1"/>
    </source>
</evidence>
<dbReference type="InterPro" id="IPR028994">
    <property type="entry name" value="Integrin_alpha_N"/>
</dbReference>
<evidence type="ECO:0000256" key="1">
    <source>
        <dbReference type="ARBA" id="ARBA00022729"/>
    </source>
</evidence>
<keyword evidence="3" id="KW-0325">Glycoprotein</keyword>
<name>A0ABT4TK72_9ACTN</name>
<gene>
    <name evidence="5" type="ORF">O4U47_11155</name>
</gene>
<reference evidence="5" key="1">
    <citation type="submission" date="2023-01" db="EMBL/GenBank/DDBJ databases">
        <title>Draft genome sequence of Nocardiopsis sp. LSu2-4 isolated from halophytes.</title>
        <authorList>
            <person name="Duangmal K."/>
            <person name="Chantavorakit T."/>
        </authorList>
    </citation>
    <scope>NUCLEOTIDE SEQUENCE</scope>
    <source>
        <strain evidence="5">LSu2-4</strain>
    </source>
</reference>
<keyword evidence="2" id="KW-0677">Repeat</keyword>
<dbReference type="SUPFAM" id="SSF69318">
    <property type="entry name" value="Integrin alpha N-terminal domain"/>
    <property type="match status" value="1"/>
</dbReference>
<proteinExistence type="predicted"/>
<dbReference type="InterPro" id="IPR013519">
    <property type="entry name" value="Int_alpha_beta-p"/>
</dbReference>
<dbReference type="InterPro" id="IPR013517">
    <property type="entry name" value="FG-GAP"/>
</dbReference>
<evidence type="ECO:0000313" key="6">
    <source>
        <dbReference type="Proteomes" id="UP001165685"/>
    </source>
</evidence>
<feature type="region of interest" description="Disordered" evidence="4">
    <location>
        <begin position="457"/>
        <end position="480"/>
    </location>
</feature>
<protein>
    <submittedName>
        <fullName evidence="5">VCBS repeat-containing protein</fullName>
    </submittedName>
</protein>
<dbReference type="Pfam" id="PF01839">
    <property type="entry name" value="FG-GAP"/>
    <property type="match status" value="1"/>
</dbReference>
<comment type="caution">
    <text evidence="5">The sequence shown here is derived from an EMBL/GenBank/DDBJ whole genome shotgun (WGS) entry which is preliminary data.</text>
</comment>
<keyword evidence="6" id="KW-1185">Reference proteome</keyword>
<keyword evidence="1" id="KW-0732">Signal</keyword>
<dbReference type="PROSITE" id="PS51470">
    <property type="entry name" value="FG_GAP"/>
    <property type="match status" value="1"/>
</dbReference>
<dbReference type="PROSITE" id="PS51257">
    <property type="entry name" value="PROKAR_LIPOPROTEIN"/>
    <property type="match status" value="1"/>
</dbReference>
<dbReference type="Gene3D" id="2.130.10.130">
    <property type="entry name" value="Integrin alpha, N-terminal"/>
    <property type="match status" value="3"/>
</dbReference>
<sequence length="480" mass="48635">MIALPHRPLTMTARSLMVLPLVLLATGCGIDRPDDPGELCGGSVSASGGPAGEGAPVRTVQNVDGDAFEDLVLPHLGPYESGEEAEREGSLLVVPGGADGPDGTRAQAVVPGEGGVPGSPVAGAGFGDGLRLGDFDGDGRTDVVLNAGPENEDADRTPKTILILWGGTDGGTVADWPRDGRPSLEAVGDFDGDGTSDLLVGGEGGAPHVLYGPFERDGSYDRSADAGEGEDGIGLGARENEFFTGDVNGDGRDDVFAMGAFEEMTYATVVRASTGDGFESAGNAAAADAGVVADVDGDGYGDLVVHETGGTAEEGPWTPGRISVFPGGPDSLGAEAAGFTLDSAGLPREAEDGDYFGRVLAAGDVNGDGYADVAAGVYRSVTAGTPVDKGDVVLLPGGPDGLSGEGACLLRPEDADQYPTASPPPEDEYWDEYADTPRALLRLLDTDGDGADDVVVGAPRVEDTDDLPASPVRVYRGLGD</sequence>
<evidence type="ECO:0000256" key="2">
    <source>
        <dbReference type="ARBA" id="ARBA00022737"/>
    </source>
</evidence>
<evidence type="ECO:0000256" key="3">
    <source>
        <dbReference type="ARBA" id="ARBA00023180"/>
    </source>
</evidence>
<dbReference type="Proteomes" id="UP001165685">
    <property type="component" value="Unassembled WGS sequence"/>
</dbReference>